<keyword evidence="4" id="KW-0238">DNA-binding</keyword>
<keyword evidence="10" id="KW-1185">Reference proteome</keyword>
<dbReference type="Proteomes" id="UP000187203">
    <property type="component" value="Unassembled WGS sequence"/>
</dbReference>
<feature type="domain" description="Origin recognition complex subunit 3 winged helix C-terminal" evidence="8">
    <location>
        <begin position="596"/>
        <end position="740"/>
    </location>
</feature>
<dbReference type="GO" id="GO:0003688">
    <property type="term" value="F:DNA replication origin binding"/>
    <property type="evidence" value="ECO:0007669"/>
    <property type="project" value="TreeGrafter"/>
</dbReference>
<dbReference type="OrthoDB" id="10265211at2759"/>
<evidence type="ECO:0000259" key="7">
    <source>
        <dbReference type="Pfam" id="PF07034"/>
    </source>
</evidence>
<comment type="caution">
    <text evidence="9">The sequence shown here is derived from an EMBL/GenBank/DDBJ whole genome shotgun (WGS) entry which is preliminary data.</text>
</comment>
<evidence type="ECO:0000313" key="9">
    <source>
        <dbReference type="EMBL" id="OMO96710.1"/>
    </source>
</evidence>
<dbReference type="InterPro" id="IPR040855">
    <property type="entry name" value="ORC_WH_C"/>
</dbReference>
<evidence type="ECO:0000256" key="5">
    <source>
        <dbReference type="ARBA" id="ARBA00023242"/>
    </source>
</evidence>
<keyword evidence="3" id="KW-0235">DNA replication</keyword>
<dbReference type="GO" id="GO:0006270">
    <property type="term" value="P:DNA replication initiation"/>
    <property type="evidence" value="ECO:0007669"/>
    <property type="project" value="TreeGrafter"/>
</dbReference>
<dbReference type="Pfam" id="PF07034">
    <property type="entry name" value="ORC3_N"/>
    <property type="match status" value="1"/>
</dbReference>
<dbReference type="GO" id="GO:0031261">
    <property type="term" value="C:DNA replication preinitiation complex"/>
    <property type="evidence" value="ECO:0007669"/>
    <property type="project" value="TreeGrafter"/>
</dbReference>
<dbReference type="GO" id="GO:0005664">
    <property type="term" value="C:nuclear origin of replication recognition complex"/>
    <property type="evidence" value="ECO:0007669"/>
    <property type="project" value="InterPro"/>
</dbReference>
<comment type="subcellular location">
    <subcellularLocation>
        <location evidence="1">Nucleus</location>
    </subcellularLocation>
</comment>
<dbReference type="Pfam" id="PF18137">
    <property type="entry name" value="WHD_ORC"/>
    <property type="match status" value="1"/>
</dbReference>
<evidence type="ECO:0000256" key="4">
    <source>
        <dbReference type="ARBA" id="ARBA00023125"/>
    </source>
</evidence>
<dbReference type="GO" id="GO:0005656">
    <property type="term" value="C:nuclear pre-replicative complex"/>
    <property type="evidence" value="ECO:0007669"/>
    <property type="project" value="TreeGrafter"/>
</dbReference>
<feature type="region of interest" description="Disordered" evidence="6">
    <location>
        <begin position="38"/>
        <end position="69"/>
    </location>
</feature>
<accession>A0A1R3JPI2</accession>
<proteinExistence type="inferred from homology"/>
<dbReference type="InterPro" id="IPR045667">
    <property type="entry name" value="ORC3_N"/>
</dbReference>
<dbReference type="AlphaFoldDB" id="A0A1R3JPI2"/>
<feature type="domain" description="Origin recognition complex subunit 3 N-terminal" evidence="7">
    <location>
        <begin position="51"/>
        <end position="356"/>
    </location>
</feature>
<evidence type="ECO:0000256" key="1">
    <source>
        <dbReference type="ARBA" id="ARBA00004123"/>
    </source>
</evidence>
<evidence type="ECO:0000256" key="2">
    <source>
        <dbReference type="ARBA" id="ARBA00010977"/>
    </source>
</evidence>
<dbReference type="PANTHER" id="PTHR12748">
    <property type="entry name" value="ORIGIN RECOGNITION COMPLEX SUBUNIT 3"/>
    <property type="match status" value="1"/>
</dbReference>
<dbReference type="EMBL" id="AWUE01015576">
    <property type="protein sequence ID" value="OMO96710.1"/>
    <property type="molecule type" value="Genomic_DNA"/>
</dbReference>
<dbReference type="CDD" id="cd20704">
    <property type="entry name" value="Orc3"/>
    <property type="match status" value="1"/>
</dbReference>
<protein>
    <submittedName>
        <fullName evidence="9">Origin recognition complex, subunit 3</fullName>
    </submittedName>
</protein>
<evidence type="ECO:0000313" key="10">
    <source>
        <dbReference type="Proteomes" id="UP000187203"/>
    </source>
</evidence>
<keyword evidence="5" id="KW-0539">Nucleus</keyword>
<evidence type="ECO:0000259" key="8">
    <source>
        <dbReference type="Pfam" id="PF18137"/>
    </source>
</evidence>
<reference evidence="10" key="1">
    <citation type="submission" date="2013-09" db="EMBL/GenBank/DDBJ databases">
        <title>Corchorus olitorius genome sequencing.</title>
        <authorList>
            <person name="Alam M."/>
            <person name="Haque M.S."/>
            <person name="Islam M.S."/>
            <person name="Emdad E.M."/>
            <person name="Islam M.M."/>
            <person name="Ahmed B."/>
            <person name="Halim A."/>
            <person name="Hossen Q.M.M."/>
            <person name="Hossain M.Z."/>
            <person name="Ahmed R."/>
            <person name="Khan M.M."/>
            <person name="Islam R."/>
            <person name="Rashid M.M."/>
            <person name="Khan S.A."/>
            <person name="Rahman M.S."/>
            <person name="Alam M."/>
            <person name="Yahiya A.S."/>
            <person name="Khan M.S."/>
            <person name="Azam M.S."/>
            <person name="Haque T."/>
            <person name="Lashkar M.Z.H."/>
            <person name="Akhand A.I."/>
            <person name="Morshed G."/>
            <person name="Roy S."/>
            <person name="Uddin K.S."/>
            <person name="Rabeya T."/>
            <person name="Hossain A.S."/>
            <person name="Chowdhury A."/>
            <person name="Snigdha A.R."/>
            <person name="Mortoza M.S."/>
            <person name="Matin S.A."/>
            <person name="Hoque S.M.E."/>
            <person name="Islam M.K."/>
            <person name="Roy D.K."/>
            <person name="Haider R."/>
            <person name="Moosa M.M."/>
            <person name="Elias S.M."/>
            <person name="Hasan A.M."/>
            <person name="Jahan S."/>
            <person name="Shafiuddin M."/>
            <person name="Mahmood N."/>
            <person name="Shommy N.S."/>
        </authorList>
    </citation>
    <scope>NUCLEOTIDE SEQUENCE [LARGE SCALE GENOMIC DNA]</scope>
    <source>
        <strain evidence="10">cv. O-4</strain>
    </source>
</reference>
<name>A0A1R3JPI2_9ROSI</name>
<comment type="similarity">
    <text evidence="2">Belongs to the ORC3 family.</text>
</comment>
<evidence type="ECO:0000256" key="3">
    <source>
        <dbReference type="ARBA" id="ARBA00022705"/>
    </source>
</evidence>
<gene>
    <name evidence="9" type="ORF">COLO4_15131</name>
</gene>
<dbReference type="STRING" id="93759.A0A1R3JPI2"/>
<evidence type="ECO:0000256" key="6">
    <source>
        <dbReference type="SAM" id="MobiDB-lite"/>
    </source>
</evidence>
<dbReference type="InterPro" id="IPR020795">
    <property type="entry name" value="ORC3"/>
</dbReference>
<sequence length="742" mass="83709">MASPGNDAPTTPSIDDAVTDNNLQPFFVLQKGSLRKSERNLSGAVKTRRKIDLSSASPKASEDVEDEREEENMKLRMEAFEIVWSKVESTIKDVLRDINTSVFSEIQNWVHESFNTIKSLGTPDFPEATQSFPIARDASSKKLFTGLVFTKNMEFVDDLLTFEELGKHLKSQGCHVANLSSLDFTTKNGIGGCLRSLLRQFLMSTLDAADMSILASWYGEQNYANPVVVVIDDIERCSGFVLSDFILMLSEWVVKIPVILIMGVATTLDTMRKILPSNALQHLCPYEFTLGIPAERMDAIVKAVLLKPCSGFTIGQKVAVFMRNYFVSQDGTLTSFIRALKIACSLHFYMEPLSVILRECVLEEDNWELGIEKNGLSPELMLKYAFDLPSCQSGEMMEQTSESLAQAFSELKRLQNEWRAVVLCLHEAGKGEKVRLLDLYCEASDPESYNKRKAELDKDPDLPPSGPILIKGHAISEAVRLVRDLSTAQLGKLISIWESLTTGTEVYHRVFALKLLLKMEDGKSSKKDFTVTPKRHTSRIKLNTGKDSKLMSDKAVTVLECMYRDCMQPIECMPFHEIFCFRDVDKLRLALIGDPRRRIQVDLLEFQKLLRCSCCLTGSKALLPTMHDTSIMYNLAQEHGDLINLHDWYQSFKSVVLCPNSSKKKSRQSLLPKKRKEINESGNQSEADLQHYEMKQAQLSLVPQRSSQFAPLMGVMELQITGLIRMPTKRRPDFAQRVAFGL</sequence>
<organism evidence="9 10">
    <name type="scientific">Corchorus olitorius</name>
    <dbReference type="NCBI Taxonomy" id="93759"/>
    <lineage>
        <taxon>Eukaryota</taxon>
        <taxon>Viridiplantae</taxon>
        <taxon>Streptophyta</taxon>
        <taxon>Embryophyta</taxon>
        <taxon>Tracheophyta</taxon>
        <taxon>Spermatophyta</taxon>
        <taxon>Magnoliopsida</taxon>
        <taxon>eudicotyledons</taxon>
        <taxon>Gunneridae</taxon>
        <taxon>Pentapetalae</taxon>
        <taxon>rosids</taxon>
        <taxon>malvids</taxon>
        <taxon>Malvales</taxon>
        <taxon>Malvaceae</taxon>
        <taxon>Grewioideae</taxon>
        <taxon>Apeibeae</taxon>
        <taxon>Corchorus</taxon>
    </lineage>
</organism>
<dbReference type="PANTHER" id="PTHR12748:SF0">
    <property type="entry name" value="ORIGIN RECOGNITION COMPLEX SUBUNIT 3"/>
    <property type="match status" value="1"/>
</dbReference>